<dbReference type="Proteomes" id="UP000284250">
    <property type="component" value="Unassembled WGS sequence"/>
</dbReference>
<gene>
    <name evidence="1" type="ORF">D0T11_18820</name>
</gene>
<dbReference type="OrthoDB" id="877855at2"/>
<reference evidence="1 2" key="1">
    <citation type="submission" date="2018-09" db="EMBL/GenBank/DDBJ databases">
        <authorList>
            <person name="Zeman M."/>
            <person name="Pardy F."/>
        </authorList>
    </citation>
    <scope>NUCLEOTIDE SEQUENCE [LARGE SCALE GENOMIC DNA]</scope>
    <source>
        <strain evidence="1 2">CCM 8852</strain>
    </source>
</reference>
<protein>
    <submittedName>
        <fullName evidence="1">SMI1/KNR4 family protein</fullName>
    </submittedName>
</protein>
<dbReference type="AlphaFoldDB" id="A0A418QMI1"/>
<organism evidence="1 2">
    <name type="scientific">Hymenobacter rubripertinctus</name>
    <dbReference type="NCBI Taxonomy" id="2029981"/>
    <lineage>
        <taxon>Bacteria</taxon>
        <taxon>Pseudomonadati</taxon>
        <taxon>Bacteroidota</taxon>
        <taxon>Cytophagia</taxon>
        <taxon>Cytophagales</taxon>
        <taxon>Hymenobacteraceae</taxon>
        <taxon>Hymenobacter</taxon>
    </lineage>
</organism>
<reference evidence="1 2" key="2">
    <citation type="submission" date="2019-01" db="EMBL/GenBank/DDBJ databases">
        <title>Hymenobacter humicola sp. nov., isolated from soils in Antarctica.</title>
        <authorList>
            <person name="Sedlacek I."/>
            <person name="Holochova P."/>
            <person name="Kralova S."/>
            <person name="Pantucek R."/>
            <person name="Stankova E."/>
            <person name="Vrbovska V."/>
            <person name="Kristofova L."/>
            <person name="Svec P."/>
            <person name="Busse H.-J."/>
        </authorList>
    </citation>
    <scope>NUCLEOTIDE SEQUENCE [LARGE SCALE GENOMIC DNA]</scope>
    <source>
        <strain evidence="1 2">CCM 8852</strain>
    </source>
</reference>
<name>A0A418QMI1_9BACT</name>
<comment type="caution">
    <text evidence="1">The sequence shown here is derived from an EMBL/GenBank/DDBJ whole genome shotgun (WGS) entry which is preliminary data.</text>
</comment>
<evidence type="ECO:0000313" key="1">
    <source>
        <dbReference type="EMBL" id="RIY06351.1"/>
    </source>
</evidence>
<evidence type="ECO:0000313" key="2">
    <source>
        <dbReference type="Proteomes" id="UP000284250"/>
    </source>
</evidence>
<sequence>MDQQDDLLWAKQQWQQAGTGRDGTIALQTASEADLARFAEAHQVRLPADLVRYFALVNGTGGE</sequence>
<dbReference type="RefSeq" id="WP_119657360.1">
    <property type="nucleotide sequence ID" value="NZ_JBHUOI010000066.1"/>
</dbReference>
<accession>A0A418QMI1</accession>
<proteinExistence type="predicted"/>
<dbReference type="EMBL" id="QYCN01000041">
    <property type="protein sequence ID" value="RIY06351.1"/>
    <property type="molecule type" value="Genomic_DNA"/>
</dbReference>
<keyword evidence="2" id="KW-1185">Reference proteome</keyword>